<dbReference type="AlphaFoldDB" id="A6KCE9"/>
<dbReference type="Proteomes" id="UP000234681">
    <property type="component" value="Chromosome 7"/>
</dbReference>
<name>A6KCE9_RAT</name>
<sequence>MGSELLQTSPDSETDPEDKAGKESEDREQEQDREPRQAELPNRSPGFGIKKEKTGWDTSESELSEGELERRRRTLLQQLDDHQ</sequence>
<gene>
    <name evidence="2" type="primary">RGD1565411_predicted</name>
    <name evidence="2" type="ORF">rCG_50817</name>
</gene>
<protein>
    <submittedName>
        <fullName evidence="2">Similar to 2610317D23Rik protein (Predicted), isoform CRA_c</fullName>
    </submittedName>
</protein>
<proteinExistence type="predicted"/>
<accession>A6KCE9</accession>
<reference evidence="2 3" key="1">
    <citation type="submission" date="2005-09" db="EMBL/GenBank/DDBJ databases">
        <authorList>
            <person name="Mural R.J."/>
            <person name="Li P.W."/>
            <person name="Adams M.D."/>
            <person name="Amanatides P.G."/>
            <person name="Baden-Tillson H."/>
            <person name="Barnstead M."/>
            <person name="Chin S.H."/>
            <person name="Dew I."/>
            <person name="Evans C.A."/>
            <person name="Ferriera S."/>
            <person name="Flanigan M."/>
            <person name="Fosler C."/>
            <person name="Glodek A."/>
            <person name="Gu Z."/>
            <person name="Holt R.A."/>
            <person name="Jennings D."/>
            <person name="Kraft C.L."/>
            <person name="Lu F."/>
            <person name="Nguyen T."/>
            <person name="Nusskern D.R."/>
            <person name="Pfannkoch C.M."/>
            <person name="Sitter C."/>
            <person name="Sutton G.G."/>
            <person name="Venter J.C."/>
            <person name="Wang Z."/>
            <person name="Woodage T."/>
            <person name="Zheng X.H."/>
            <person name="Zhong F."/>
        </authorList>
    </citation>
    <scope>NUCLEOTIDE SEQUENCE [LARGE SCALE GENOMIC DNA]</scope>
    <source>
        <strain>BN</strain>
        <strain evidence="3">Sprague-Dawley</strain>
    </source>
</reference>
<evidence type="ECO:0000313" key="2">
    <source>
        <dbReference type="EMBL" id="EDL86995.1"/>
    </source>
</evidence>
<feature type="region of interest" description="Disordered" evidence="1">
    <location>
        <begin position="1"/>
        <end position="83"/>
    </location>
</feature>
<organism evidence="2 3">
    <name type="scientific">Rattus norvegicus</name>
    <name type="common">Rat</name>
    <dbReference type="NCBI Taxonomy" id="10116"/>
    <lineage>
        <taxon>Eukaryota</taxon>
        <taxon>Metazoa</taxon>
        <taxon>Chordata</taxon>
        <taxon>Craniata</taxon>
        <taxon>Vertebrata</taxon>
        <taxon>Euteleostomi</taxon>
        <taxon>Mammalia</taxon>
        <taxon>Eutheria</taxon>
        <taxon>Euarchontoglires</taxon>
        <taxon>Glires</taxon>
        <taxon>Rodentia</taxon>
        <taxon>Myomorpha</taxon>
        <taxon>Muroidea</taxon>
        <taxon>Muridae</taxon>
        <taxon>Murinae</taxon>
        <taxon>Rattus</taxon>
    </lineage>
</organism>
<feature type="compositionally biased region" description="Basic and acidic residues" evidence="1">
    <location>
        <begin position="17"/>
        <end position="37"/>
    </location>
</feature>
<evidence type="ECO:0000256" key="1">
    <source>
        <dbReference type="SAM" id="MobiDB-lite"/>
    </source>
</evidence>
<feature type="compositionally biased region" description="Polar residues" evidence="1">
    <location>
        <begin position="1"/>
        <end position="11"/>
    </location>
</feature>
<evidence type="ECO:0000313" key="3">
    <source>
        <dbReference type="Proteomes" id="UP000234681"/>
    </source>
</evidence>
<dbReference type="EMBL" id="CH474035">
    <property type="protein sequence ID" value="EDL86995.1"/>
    <property type="molecule type" value="Genomic_DNA"/>
</dbReference>